<feature type="region of interest" description="Disordered" evidence="1">
    <location>
        <begin position="1"/>
        <end position="23"/>
    </location>
</feature>
<feature type="transmembrane region" description="Helical" evidence="2">
    <location>
        <begin position="498"/>
        <end position="520"/>
    </location>
</feature>
<evidence type="ECO:0000256" key="1">
    <source>
        <dbReference type="SAM" id="MobiDB-lite"/>
    </source>
</evidence>
<dbReference type="OrthoDB" id="192007at2759"/>
<keyword evidence="2" id="KW-1133">Transmembrane helix</keyword>
<feature type="region of interest" description="Disordered" evidence="1">
    <location>
        <begin position="557"/>
        <end position="583"/>
    </location>
</feature>
<name>A0A9W7G1I3_9STRA</name>
<keyword evidence="2" id="KW-0812">Transmembrane</keyword>
<protein>
    <recommendedName>
        <fullName evidence="5">SMODS and SLOG-associating 2TM effector domain-containing protein</fullName>
    </recommendedName>
</protein>
<accession>A0A9W7G1I3</accession>
<proteinExistence type="predicted"/>
<feature type="region of interest" description="Disordered" evidence="1">
    <location>
        <begin position="825"/>
        <end position="847"/>
    </location>
</feature>
<evidence type="ECO:0000313" key="3">
    <source>
        <dbReference type="EMBL" id="GMI27759.1"/>
    </source>
</evidence>
<dbReference type="Proteomes" id="UP001165065">
    <property type="component" value="Unassembled WGS sequence"/>
</dbReference>
<evidence type="ECO:0000256" key="2">
    <source>
        <dbReference type="SAM" id="Phobius"/>
    </source>
</evidence>
<sequence>MSDSILGPRAMSPGSVAEGAHNWDDFDPESTSIVGAGGPEVKLCRAKIVDEVTGAAKSSIITEFCFIPATGKPMTAKALQDLITNKWKLENNNMLISCDAGSMHPKALATMKLSSQPQFDDWMKQSEAQLRKTMTSEDVDLNNPEVIREQSNIVINQLIFQRLLTIFSAILDAASLSNNWIIINRASPTGSSATAEFMLEIAMQQTSQRPTVIVIESLARLRRFTNEDAANQINSLTNLSNNAVPLTAYVKEETEPIKFAASYNVEEFDSYVDWVDKELPAVPHKADILASTGTVNERAKWGYHYQSCLFSSGTHYIILDGEESSFPVAALGDIGYVAAHGSTRAYQRLRSVIQQGRPLVMLNNTGGCTQAFASLHKIMMKSVNEDLKLTSNELLDNIEIMNNVDQWTQTFGIPEIMMFRELMQRAPMLFQKTIVVVDLVTDSAEDVLSTVTGAFASSSTGVPELGIGDAETAVVYNAWKRHLVLHANCSALKFSGNVAFLALLVLGVATATLSTLYANATDMSFSDEIKKFINMFIIILPILAAFVGQIITRQRASTGPYGQGSASTATGEGGEEEASGGSAASKKRNMFVKRVQAIFTKVMESDVGKSGALVYGSILREDISEGVDSKFHKKLKKHIEYNLVFTKAIPKNRKRDKLLKGNNNKITSMDSGKLDQRSNQMSSIDKDDFISPMNIETYVEYRAKPITLAYEKQTPLISDKLSFLEILVFVLTSAGAVLAVPGINMGSWVAITVALSTAVTSYIEYFQLRIERDTRNNSLSEFQNLMTWWESLSIIDKRTKQSKEKALAIIEGGVLILVERRAGAAFSTSGDADDEEDADSGEAKKEA</sequence>
<comment type="caution">
    <text evidence="3">The sequence shown here is derived from an EMBL/GenBank/DDBJ whole genome shotgun (WGS) entry which is preliminary data.</text>
</comment>
<dbReference type="AlphaFoldDB" id="A0A9W7G1I3"/>
<evidence type="ECO:0008006" key="5">
    <source>
        <dbReference type="Google" id="ProtNLM"/>
    </source>
</evidence>
<evidence type="ECO:0000313" key="4">
    <source>
        <dbReference type="Proteomes" id="UP001165065"/>
    </source>
</evidence>
<dbReference type="EMBL" id="BRYA01000648">
    <property type="protein sequence ID" value="GMI27759.1"/>
    <property type="molecule type" value="Genomic_DNA"/>
</dbReference>
<keyword evidence="4" id="KW-1185">Reference proteome</keyword>
<feature type="compositionally biased region" description="Acidic residues" evidence="1">
    <location>
        <begin position="831"/>
        <end position="840"/>
    </location>
</feature>
<reference evidence="4" key="1">
    <citation type="journal article" date="2023" name="Commun. Biol.">
        <title>Genome analysis of Parmales, the sister group of diatoms, reveals the evolutionary specialization of diatoms from phago-mixotrophs to photoautotrophs.</title>
        <authorList>
            <person name="Ban H."/>
            <person name="Sato S."/>
            <person name="Yoshikawa S."/>
            <person name="Yamada K."/>
            <person name="Nakamura Y."/>
            <person name="Ichinomiya M."/>
            <person name="Sato N."/>
            <person name="Blanc-Mathieu R."/>
            <person name="Endo H."/>
            <person name="Kuwata A."/>
            <person name="Ogata H."/>
        </authorList>
    </citation>
    <scope>NUCLEOTIDE SEQUENCE [LARGE SCALE GENOMIC DNA]</scope>
</reference>
<feature type="transmembrane region" description="Helical" evidence="2">
    <location>
        <begin position="532"/>
        <end position="551"/>
    </location>
</feature>
<organism evidence="3 4">
    <name type="scientific">Triparma columacea</name>
    <dbReference type="NCBI Taxonomy" id="722753"/>
    <lineage>
        <taxon>Eukaryota</taxon>
        <taxon>Sar</taxon>
        <taxon>Stramenopiles</taxon>
        <taxon>Ochrophyta</taxon>
        <taxon>Bolidophyceae</taxon>
        <taxon>Parmales</taxon>
        <taxon>Triparmaceae</taxon>
        <taxon>Triparma</taxon>
    </lineage>
</organism>
<keyword evidence="2" id="KW-0472">Membrane</keyword>
<gene>
    <name evidence="3" type="ORF">TrCOL_g12371</name>
</gene>